<name>A0A1H9MYH0_9PSEU</name>
<evidence type="ECO:0000256" key="3">
    <source>
        <dbReference type="ARBA" id="ARBA00022723"/>
    </source>
</evidence>
<accession>A0A1H9MYH0</accession>
<proteinExistence type="inferred from homology"/>
<dbReference type="AlphaFoldDB" id="A0A1H9MYH0"/>
<dbReference type="InterPro" id="IPR017972">
    <property type="entry name" value="Cyt_P450_CS"/>
</dbReference>
<evidence type="ECO:0000256" key="5">
    <source>
        <dbReference type="ARBA" id="ARBA00023004"/>
    </source>
</evidence>
<keyword evidence="5 7" id="KW-0408">Iron</keyword>
<dbReference type="PANTHER" id="PTHR24291">
    <property type="entry name" value="CYTOCHROME P450 FAMILY 4"/>
    <property type="match status" value="1"/>
</dbReference>
<dbReference type="GO" id="GO:0004497">
    <property type="term" value="F:monooxygenase activity"/>
    <property type="evidence" value="ECO:0007669"/>
    <property type="project" value="UniProtKB-KW"/>
</dbReference>
<dbReference type="SUPFAM" id="SSF48264">
    <property type="entry name" value="Cytochrome P450"/>
    <property type="match status" value="1"/>
</dbReference>
<keyword evidence="2 7" id="KW-0349">Heme</keyword>
<reference evidence="11" key="1">
    <citation type="submission" date="2016-10" db="EMBL/GenBank/DDBJ databases">
        <authorList>
            <person name="Varghese N."/>
            <person name="Submissions S."/>
        </authorList>
    </citation>
    <scope>NUCLEOTIDE SEQUENCE [LARGE SCALE GENOMIC DNA]</scope>
    <source>
        <strain evidence="11">DSM 44260</strain>
    </source>
</reference>
<dbReference type="STRING" id="155974.SAMN04487818_102412"/>
<dbReference type="InterPro" id="IPR002401">
    <property type="entry name" value="Cyt_P450_E_grp-I"/>
</dbReference>
<dbReference type="GO" id="GO:0005506">
    <property type="term" value="F:iron ion binding"/>
    <property type="evidence" value="ECO:0007669"/>
    <property type="project" value="InterPro"/>
</dbReference>
<dbReference type="PRINTS" id="PR00385">
    <property type="entry name" value="P450"/>
</dbReference>
<feature type="region of interest" description="Disordered" evidence="9">
    <location>
        <begin position="442"/>
        <end position="465"/>
    </location>
</feature>
<evidence type="ECO:0000256" key="4">
    <source>
        <dbReference type="ARBA" id="ARBA00023002"/>
    </source>
</evidence>
<feature type="binding site" description="axial binding residue" evidence="7">
    <location>
        <position position="391"/>
    </location>
    <ligand>
        <name>heme</name>
        <dbReference type="ChEBI" id="CHEBI:30413"/>
    </ligand>
    <ligandPart>
        <name>Fe</name>
        <dbReference type="ChEBI" id="CHEBI:18248"/>
    </ligandPart>
</feature>
<comment type="cofactor">
    <cofactor evidence="7">
        <name>heme</name>
        <dbReference type="ChEBI" id="CHEBI:30413"/>
    </cofactor>
</comment>
<keyword evidence="4 8" id="KW-0560">Oxidoreductase</keyword>
<dbReference type="RefSeq" id="WP_092775326.1">
    <property type="nucleotide sequence ID" value="NZ_FOGI01000002.1"/>
</dbReference>
<comment type="similarity">
    <text evidence="1 8">Belongs to the cytochrome P450 family.</text>
</comment>
<dbReference type="InterPro" id="IPR001128">
    <property type="entry name" value="Cyt_P450"/>
</dbReference>
<evidence type="ECO:0000256" key="8">
    <source>
        <dbReference type="RuleBase" id="RU000461"/>
    </source>
</evidence>
<evidence type="ECO:0000256" key="6">
    <source>
        <dbReference type="ARBA" id="ARBA00023033"/>
    </source>
</evidence>
<dbReference type="InterPro" id="IPR036396">
    <property type="entry name" value="Cyt_P450_sf"/>
</dbReference>
<evidence type="ECO:0000256" key="9">
    <source>
        <dbReference type="SAM" id="MobiDB-lite"/>
    </source>
</evidence>
<dbReference type="Pfam" id="PF00067">
    <property type="entry name" value="p450"/>
    <property type="match status" value="1"/>
</dbReference>
<dbReference type="PRINTS" id="PR00463">
    <property type="entry name" value="EP450I"/>
</dbReference>
<evidence type="ECO:0000256" key="1">
    <source>
        <dbReference type="ARBA" id="ARBA00010617"/>
    </source>
</evidence>
<dbReference type="InterPro" id="IPR050196">
    <property type="entry name" value="Cytochrome_P450_Monoox"/>
</dbReference>
<evidence type="ECO:0000313" key="10">
    <source>
        <dbReference type="EMBL" id="SER28766.1"/>
    </source>
</evidence>
<evidence type="ECO:0000256" key="2">
    <source>
        <dbReference type="ARBA" id="ARBA00022617"/>
    </source>
</evidence>
<keyword evidence="6 8" id="KW-0503">Monooxygenase</keyword>
<dbReference type="Proteomes" id="UP000199051">
    <property type="component" value="Unassembled WGS sequence"/>
</dbReference>
<dbReference type="GO" id="GO:0020037">
    <property type="term" value="F:heme binding"/>
    <property type="evidence" value="ECO:0007669"/>
    <property type="project" value="InterPro"/>
</dbReference>
<keyword evidence="3 7" id="KW-0479">Metal-binding</keyword>
<dbReference type="Gene3D" id="1.10.630.10">
    <property type="entry name" value="Cytochrome P450"/>
    <property type="match status" value="1"/>
</dbReference>
<organism evidence="10 11">
    <name type="scientific">Actinokineospora terrae</name>
    <dbReference type="NCBI Taxonomy" id="155974"/>
    <lineage>
        <taxon>Bacteria</taxon>
        <taxon>Bacillati</taxon>
        <taxon>Actinomycetota</taxon>
        <taxon>Actinomycetes</taxon>
        <taxon>Pseudonocardiales</taxon>
        <taxon>Pseudonocardiaceae</taxon>
        <taxon>Actinokineospora</taxon>
    </lineage>
</organism>
<gene>
    <name evidence="10" type="ORF">SAMN04487818_102412</name>
</gene>
<protein>
    <submittedName>
        <fullName evidence="10">Pentalenene oxygenase</fullName>
    </submittedName>
</protein>
<dbReference type="PANTHER" id="PTHR24291:SF50">
    <property type="entry name" value="BIFUNCTIONAL ALBAFLAVENONE MONOOXYGENASE_TERPENE SYNTHASE"/>
    <property type="match status" value="1"/>
</dbReference>
<feature type="compositionally biased region" description="Polar residues" evidence="9">
    <location>
        <begin position="442"/>
        <end position="456"/>
    </location>
</feature>
<dbReference type="EMBL" id="FOGI01000002">
    <property type="protein sequence ID" value="SER28766.1"/>
    <property type="molecule type" value="Genomic_DNA"/>
</dbReference>
<evidence type="ECO:0000313" key="11">
    <source>
        <dbReference type="Proteomes" id="UP000199051"/>
    </source>
</evidence>
<sequence>MANPFSTIPSAPGAVPVLGHAPRLVRDPLGFLESLPALGDLVRVRLGPMRAVVVCGVELTDVVLRDDHVFDKGGPFGDRVREFAGDGLSSCPHHLHRRQRRLVQPAFHASRLPDYARVMAREAAAAAGSWGDGEVLDVLPRLVAITSRIVAATMFSDTLSEAGLDQVLADTTVLLTGMYRRMMTPPILDNVPTPGNRAYRKATVRLRQTLHQIVVERRRTVAGDGSDNGDLLSALLAAQDPQTRGRSTDVELTDQLITFFIAGSETAASTLAWALHVLGTDAELQARVRAEAAGILATRVAAGHDTTTGRLITETMRRWPPVWMFTRTTTMATRLGDHEIPADTAVIISPHLVHHRPDRYPDPHRFDLDRWTSAPTPRSPYLPFGGGPRKCVANTFALTEISIVLAAITTRWHIEPVAGTEVRASPTATLRPRGLRLRVTAHPNTTDLPSQRQAHTPTHPEPKSV</sequence>
<keyword evidence="11" id="KW-1185">Reference proteome</keyword>
<dbReference type="GO" id="GO:0016705">
    <property type="term" value="F:oxidoreductase activity, acting on paired donors, with incorporation or reduction of molecular oxygen"/>
    <property type="evidence" value="ECO:0007669"/>
    <property type="project" value="InterPro"/>
</dbReference>
<dbReference type="PROSITE" id="PS00086">
    <property type="entry name" value="CYTOCHROME_P450"/>
    <property type="match status" value="1"/>
</dbReference>
<evidence type="ECO:0000256" key="7">
    <source>
        <dbReference type="PIRSR" id="PIRSR602401-1"/>
    </source>
</evidence>